<dbReference type="Proteomes" id="UP001156831">
    <property type="component" value="Unassembled WGS sequence"/>
</dbReference>
<dbReference type="RefSeq" id="WP_280600710.1">
    <property type="nucleotide sequence ID" value="NZ_JARXRN010000021.1"/>
</dbReference>
<sequence length="406" mass="42373">MDSLIASAARALAAGDTLAALQRVALRDDAPALALRGIAMAQLGEHPRARGLLRRAARAFGPREALARARCAVADAEIALAMRELSASTRALDAATATLDARGDAANAAHARLIAVRRALLLGRLAAAREALQRLEGAALPPAHAAIAGLAAAELSLRMMRSGPARAALAQAAGAAARARNPLLLAEIEAAQARLAQPAARRLTASGSRPLPLAEVEALFATDALVVDGCRRGLRMAGAWVPLARRPVLFTLLHALAAAWPGDIARDALIAAAFRMRHPDETHRARLRVELGRLRALARPWAAIEATPGGYRLLPHDAREVAVLVPPIDGHQAALLALLSDGAAWSTAALALALDTSQRSVQRALAELEADGRAQSRSHGRTRRWIAAPPPGFATTLLLPAVPAPA</sequence>
<accession>A0ABT6JIC4</accession>
<name>A0ABT6JIC4_9GAMM</name>
<protein>
    <submittedName>
        <fullName evidence="1">Helix-turn-helix domain-containing protein</fullName>
    </submittedName>
</protein>
<gene>
    <name evidence="1" type="ORF">QFW80_06525</name>
</gene>
<evidence type="ECO:0000313" key="2">
    <source>
        <dbReference type="Proteomes" id="UP001156831"/>
    </source>
</evidence>
<dbReference type="InterPro" id="IPR036390">
    <property type="entry name" value="WH_DNA-bd_sf"/>
</dbReference>
<organism evidence="1 2">
    <name type="scientific">Luteimonas rhizosphaericola</name>
    <dbReference type="NCBI Taxonomy" id="3042024"/>
    <lineage>
        <taxon>Bacteria</taxon>
        <taxon>Pseudomonadati</taxon>
        <taxon>Pseudomonadota</taxon>
        <taxon>Gammaproteobacteria</taxon>
        <taxon>Lysobacterales</taxon>
        <taxon>Lysobacteraceae</taxon>
        <taxon>Luteimonas</taxon>
    </lineage>
</organism>
<evidence type="ECO:0000313" key="1">
    <source>
        <dbReference type="EMBL" id="MDH5830173.1"/>
    </source>
</evidence>
<dbReference type="EMBL" id="JARXRN010000021">
    <property type="protein sequence ID" value="MDH5830173.1"/>
    <property type="molecule type" value="Genomic_DNA"/>
</dbReference>
<proteinExistence type="predicted"/>
<dbReference type="InterPro" id="IPR036388">
    <property type="entry name" value="WH-like_DNA-bd_sf"/>
</dbReference>
<dbReference type="SUPFAM" id="SSF46785">
    <property type="entry name" value="Winged helix' DNA-binding domain"/>
    <property type="match status" value="1"/>
</dbReference>
<dbReference type="Gene3D" id="1.10.10.10">
    <property type="entry name" value="Winged helix-like DNA-binding domain superfamily/Winged helix DNA-binding domain"/>
    <property type="match status" value="1"/>
</dbReference>
<comment type="caution">
    <text evidence="1">The sequence shown here is derived from an EMBL/GenBank/DDBJ whole genome shotgun (WGS) entry which is preliminary data.</text>
</comment>
<keyword evidence="2" id="KW-1185">Reference proteome</keyword>
<reference evidence="1 2" key="1">
    <citation type="submission" date="2023-04" db="EMBL/GenBank/DDBJ databases">
        <title>Luteimonas sp. M1R5S18.</title>
        <authorList>
            <person name="Sun J.-Q."/>
        </authorList>
    </citation>
    <scope>NUCLEOTIDE SEQUENCE [LARGE SCALE GENOMIC DNA]</scope>
    <source>
        <strain evidence="1 2">M1R5S18</strain>
    </source>
</reference>